<evidence type="ECO:0008006" key="4">
    <source>
        <dbReference type="Google" id="ProtNLM"/>
    </source>
</evidence>
<keyword evidence="3" id="KW-1185">Reference proteome</keyword>
<dbReference type="EMBL" id="JAEHNZ010000006">
    <property type="protein sequence ID" value="MBK0397407.1"/>
    <property type="molecule type" value="Genomic_DNA"/>
</dbReference>
<keyword evidence="1" id="KW-0472">Membrane</keyword>
<proteinExistence type="predicted"/>
<protein>
    <recommendedName>
        <fullName evidence="4">Phage holin family protein</fullName>
    </recommendedName>
</protein>
<gene>
    <name evidence="2" type="ORF">JDW22_12720</name>
</gene>
<organism evidence="2 3">
    <name type="scientific">Kingella bonacorsii</name>
    <dbReference type="NCBI Taxonomy" id="2796361"/>
    <lineage>
        <taxon>Bacteria</taxon>
        <taxon>Pseudomonadati</taxon>
        <taxon>Pseudomonadota</taxon>
        <taxon>Betaproteobacteria</taxon>
        <taxon>Neisseriales</taxon>
        <taxon>Neisseriaceae</taxon>
        <taxon>Kingella</taxon>
    </lineage>
</organism>
<accession>A0ABS1BXR8</accession>
<evidence type="ECO:0000313" key="3">
    <source>
        <dbReference type="Proteomes" id="UP000614058"/>
    </source>
</evidence>
<feature type="transmembrane region" description="Helical" evidence="1">
    <location>
        <begin position="74"/>
        <end position="92"/>
    </location>
</feature>
<dbReference type="Proteomes" id="UP000614058">
    <property type="component" value="Unassembled WGS sequence"/>
</dbReference>
<sequence>MGIRQDLATLKTLASQGGELLLLRLRVLQMDANEQLRGVLVIVALIAVSAVVLVVMLVALLLGLNVVLTAQAKIWLFFSVAAAGVPAMWLLLRRIPRIWQRDTAQVQQTLAALQQDLAAFSGSLKTAGFRQKPQTGEARDAE</sequence>
<keyword evidence="1" id="KW-1133">Transmembrane helix</keyword>
<comment type="caution">
    <text evidence="2">The sequence shown here is derived from an EMBL/GenBank/DDBJ whole genome shotgun (WGS) entry which is preliminary data.</text>
</comment>
<evidence type="ECO:0000256" key="1">
    <source>
        <dbReference type="SAM" id="Phobius"/>
    </source>
</evidence>
<keyword evidence="1" id="KW-0812">Transmembrane</keyword>
<feature type="transmembrane region" description="Helical" evidence="1">
    <location>
        <begin position="39"/>
        <end position="62"/>
    </location>
</feature>
<name>A0ABS1BXR8_9NEIS</name>
<evidence type="ECO:0000313" key="2">
    <source>
        <dbReference type="EMBL" id="MBK0397407.1"/>
    </source>
</evidence>
<dbReference type="RefSeq" id="WP_200523354.1">
    <property type="nucleotide sequence ID" value="NZ_JAEHNZ010000006.1"/>
</dbReference>
<reference evidence="2 3" key="1">
    <citation type="journal article" date="2021" name="Pathogens">
        <title>Isolation and Characterization of Kingella bonacorsii sp. nov., A Novel Kingella Species Detected in a Stable Periodontitis Subject.</title>
        <authorList>
            <person name="Antezack A."/>
            <person name="Boxberger M."/>
            <person name="Rolland C."/>
            <person name="Monnet-Corti V."/>
            <person name="La Scola B."/>
        </authorList>
    </citation>
    <scope>NUCLEOTIDE SEQUENCE [LARGE SCALE GENOMIC DNA]</scope>
    <source>
        <strain evidence="2 3">Marseille-Q4569</strain>
    </source>
</reference>